<reference evidence="3 4" key="1">
    <citation type="submission" date="2017-09" db="EMBL/GenBank/DDBJ databases">
        <title>Sphingomonas panjinensis sp.nov., isolated from oil-contaminated soil.</title>
        <authorList>
            <person name="Wang L."/>
            <person name="Chen L."/>
        </authorList>
    </citation>
    <scope>NUCLEOTIDE SEQUENCE [LARGE SCALE GENOMIC DNA]</scope>
    <source>
        <strain evidence="3 4">FW-11</strain>
    </source>
</reference>
<evidence type="ECO:0000313" key="3">
    <source>
        <dbReference type="EMBL" id="PTQ08857.1"/>
    </source>
</evidence>
<feature type="region of interest" description="Disordered" evidence="1">
    <location>
        <begin position="1"/>
        <end position="21"/>
    </location>
</feature>
<name>A0A2T5FV75_9SPHN</name>
<proteinExistence type="predicted"/>
<accession>A0A2T5FV75</accession>
<evidence type="ECO:0000313" key="4">
    <source>
        <dbReference type="Proteomes" id="UP000244162"/>
    </source>
</evidence>
<dbReference type="AlphaFoldDB" id="A0A2T5FV75"/>
<dbReference type="Pfam" id="PF01755">
    <property type="entry name" value="Glyco_transf_25"/>
    <property type="match status" value="1"/>
</dbReference>
<gene>
    <name evidence="3" type="ORF">CLG96_14835</name>
</gene>
<dbReference type="Proteomes" id="UP000244162">
    <property type="component" value="Unassembled WGS sequence"/>
</dbReference>
<keyword evidence="4" id="KW-1185">Reference proteome</keyword>
<dbReference type="OrthoDB" id="259382at2"/>
<feature type="domain" description="Glycosyl transferase family 25" evidence="2">
    <location>
        <begin position="28"/>
        <end position="188"/>
    </location>
</feature>
<organism evidence="3 4">
    <name type="scientific">Sphingomonas oleivorans</name>
    <dbReference type="NCBI Taxonomy" id="1735121"/>
    <lineage>
        <taxon>Bacteria</taxon>
        <taxon>Pseudomonadati</taxon>
        <taxon>Pseudomonadota</taxon>
        <taxon>Alphaproteobacteria</taxon>
        <taxon>Sphingomonadales</taxon>
        <taxon>Sphingomonadaceae</taxon>
        <taxon>Sphingomonas</taxon>
    </lineage>
</organism>
<evidence type="ECO:0000256" key="1">
    <source>
        <dbReference type="SAM" id="MobiDB-lite"/>
    </source>
</evidence>
<evidence type="ECO:0000259" key="2">
    <source>
        <dbReference type="Pfam" id="PF01755"/>
    </source>
</evidence>
<dbReference type="EMBL" id="NWBU01000014">
    <property type="protein sequence ID" value="PTQ08857.1"/>
    <property type="molecule type" value="Genomic_DNA"/>
</dbReference>
<protein>
    <recommendedName>
        <fullName evidence="2">Glycosyl transferase family 25 domain-containing protein</fullName>
    </recommendedName>
</protein>
<comment type="caution">
    <text evidence="3">The sequence shown here is derived from an EMBL/GenBank/DDBJ whole genome shotgun (WGS) entry which is preliminary data.</text>
</comment>
<dbReference type="CDD" id="cd06532">
    <property type="entry name" value="Glyco_transf_25"/>
    <property type="match status" value="1"/>
</dbReference>
<dbReference type="InterPro" id="IPR002654">
    <property type="entry name" value="Glyco_trans_25"/>
</dbReference>
<sequence>MNAALQNATMFDPPGSAPPSSKRLTAIRVISMAGDAERRQQFASRAAGTSAPWSFFDACTQLSPDLTYDRETLLIHKGRELLPGERGNYTSHFTLWQELLASDYEQYIVLEDDVYVEWPYLERLANVRLSDYGIGYLNLIVKRLSHFREVGNFGERYLVQFMGYTHGTCYVVTRALAKMHLEHFRVIRGNFDNMLDRSWVHGIPNYCVYPLPVLELGYKVASRIGNGTERFAAETIPFGLKVRRAINTRKMALARSAYIAQQHVLQSVRPPQGPKTF</sequence>